<dbReference type="Proteomes" id="UP001295444">
    <property type="component" value="Chromosome 08"/>
</dbReference>
<dbReference type="AlphaFoldDB" id="A0AAD1SZ54"/>
<dbReference type="EMBL" id="OW240919">
    <property type="protein sequence ID" value="CAH2311584.1"/>
    <property type="molecule type" value="Genomic_DNA"/>
</dbReference>
<feature type="region of interest" description="Disordered" evidence="1">
    <location>
        <begin position="157"/>
        <end position="178"/>
    </location>
</feature>
<feature type="compositionally biased region" description="Basic residues" evidence="1">
    <location>
        <begin position="107"/>
        <end position="120"/>
    </location>
</feature>
<evidence type="ECO:0000313" key="3">
    <source>
        <dbReference type="Proteomes" id="UP001295444"/>
    </source>
</evidence>
<feature type="region of interest" description="Disordered" evidence="1">
    <location>
        <begin position="92"/>
        <end position="120"/>
    </location>
</feature>
<accession>A0AAD1SZ54</accession>
<gene>
    <name evidence="2" type="ORF">PECUL_23A055193</name>
</gene>
<organism evidence="2 3">
    <name type="scientific">Pelobates cultripes</name>
    <name type="common">Western spadefoot toad</name>
    <dbReference type="NCBI Taxonomy" id="61616"/>
    <lineage>
        <taxon>Eukaryota</taxon>
        <taxon>Metazoa</taxon>
        <taxon>Chordata</taxon>
        <taxon>Craniata</taxon>
        <taxon>Vertebrata</taxon>
        <taxon>Euteleostomi</taxon>
        <taxon>Amphibia</taxon>
        <taxon>Batrachia</taxon>
        <taxon>Anura</taxon>
        <taxon>Pelobatoidea</taxon>
        <taxon>Pelobatidae</taxon>
        <taxon>Pelobates</taxon>
    </lineage>
</organism>
<name>A0AAD1SZ54_PELCU</name>
<keyword evidence="3" id="KW-1185">Reference proteome</keyword>
<evidence type="ECO:0000313" key="2">
    <source>
        <dbReference type="EMBL" id="CAH2311584.1"/>
    </source>
</evidence>
<reference evidence="2" key="1">
    <citation type="submission" date="2022-03" db="EMBL/GenBank/DDBJ databases">
        <authorList>
            <person name="Alioto T."/>
            <person name="Alioto T."/>
            <person name="Gomez Garrido J."/>
        </authorList>
    </citation>
    <scope>NUCLEOTIDE SEQUENCE</scope>
</reference>
<sequence>MVAADRASRPPLVQPLSAQLARVNPQEDHIAAAFDLFWTRWQAILAQNQAATVVPRLPATSPARVPALKRIATPPTNTKLQKVTKVLPRLKGSRPSTRYCKPESRQARRATKRSPPLHKLKWRTRGAYTRPTPGEVKKASQHSTQVQRYTAANSTLKGFTSTSRGHTESHTRQTAWGAEKLSHHKAYTPTTQGTHTGPGGNGGVPLASMIGDAKAPWDFPVCALQVPTTGVG</sequence>
<proteinExistence type="predicted"/>
<evidence type="ECO:0000256" key="1">
    <source>
        <dbReference type="SAM" id="MobiDB-lite"/>
    </source>
</evidence>
<protein>
    <submittedName>
        <fullName evidence="2">Uncharacterized protein</fullName>
    </submittedName>
</protein>